<feature type="domain" description="AMP-dependent synthetase/ligase" evidence="3">
    <location>
        <begin position="36"/>
        <end position="420"/>
    </location>
</feature>
<dbReference type="Pfam" id="PF23562">
    <property type="entry name" value="AMP-binding_C_3"/>
    <property type="match status" value="1"/>
</dbReference>
<keyword evidence="2" id="KW-0067">ATP-binding</keyword>
<dbReference type="InterPro" id="IPR020845">
    <property type="entry name" value="AMP-binding_CS"/>
</dbReference>
<dbReference type="CDD" id="cd05907">
    <property type="entry name" value="VL_LC_FACS_like"/>
    <property type="match status" value="1"/>
</dbReference>
<keyword evidence="4" id="KW-0436">Ligase</keyword>
<evidence type="ECO:0000256" key="2">
    <source>
        <dbReference type="ARBA" id="ARBA00022840"/>
    </source>
</evidence>
<proteinExistence type="predicted"/>
<dbReference type="EMBL" id="SDMK01000002">
    <property type="protein sequence ID" value="RXS95284.1"/>
    <property type="molecule type" value="Genomic_DNA"/>
</dbReference>
<dbReference type="InterPro" id="IPR042099">
    <property type="entry name" value="ANL_N_sf"/>
</dbReference>
<dbReference type="OrthoDB" id="9765680at2"/>
<reference evidence="4 5" key="1">
    <citation type="journal article" date="2016" name="Int. J. Syst. Evol. Microbiol.">
        <title>Acidipila dinghuensis sp. nov., an acidobacterium isolated from forest soil.</title>
        <authorList>
            <person name="Jiang Y.W."/>
            <person name="Wang J."/>
            <person name="Chen M.H."/>
            <person name="Lv Y.Y."/>
            <person name="Qiu L.H."/>
        </authorList>
    </citation>
    <scope>NUCLEOTIDE SEQUENCE [LARGE SCALE GENOMIC DNA]</scope>
    <source>
        <strain evidence="4 5">DHOF10</strain>
    </source>
</reference>
<evidence type="ECO:0000259" key="3">
    <source>
        <dbReference type="Pfam" id="PF00501"/>
    </source>
</evidence>
<gene>
    <name evidence="4" type="ORF">ESZ00_11885</name>
</gene>
<dbReference type="GO" id="GO:0005524">
    <property type="term" value="F:ATP binding"/>
    <property type="evidence" value="ECO:0007669"/>
    <property type="project" value="UniProtKB-KW"/>
</dbReference>
<sequence>MTNLKTLNDIFFLVTAGNRERVILEPVSGPGGNLRWTPISSGQLYQRVRKLASVLRDWGISRGDRIAILSENRWEWAVTDFAALAIGAIDVPIYPTLNAEQTAVLLADSGARVIFVSSRAQYEKVAAIRGTTAIERIVIMDSEGTPDGIPFASLMEGADKETARDAEFDRRAYDVQPNDIATLIYTSGTTGESKGVVLTHGNIASNLNESLAGFDIWTEDSCISFLPLSHITARHLDYAIYTKQATVAYCSAFEQLPAALAEVRPTVMVAVPRVYEKVRQEVERRAGLSPVKKRIFAWAVKTGTGHMEKIGRGEIPGAVSWKLAKKLVYSKVTDFFGGKVRYFISGGAPLGQDTAKWYASVGIRILEGYGLTETSPVLAINTPSAYRMGSVGKALPQVEYRFAEDGELLVKGPNVFSGYWKREPHDTENFDAEGWFRTGDIGNADADGFLYITDRKKELLKTSGGKLIAPQPIENRMKAHLLVGGAALVGDRHKFASALISPNFAALEVWAKEQGIAAATRRELVNDVQVVARYQEIVDEVNTGLSNYETIKRFRLVPTEWSLDSGELTPSLKLKRRVIAEKYAAEIVDLYADEATAHR</sequence>
<name>A0A4Q1SDI2_9BACT</name>
<dbReference type="PANTHER" id="PTHR43272:SF33">
    <property type="entry name" value="AMP-BINDING DOMAIN-CONTAINING PROTEIN-RELATED"/>
    <property type="match status" value="1"/>
</dbReference>
<dbReference type="InterPro" id="IPR000873">
    <property type="entry name" value="AMP-dep_synth/lig_dom"/>
</dbReference>
<dbReference type="GO" id="GO:0004467">
    <property type="term" value="F:long-chain fatty acid-CoA ligase activity"/>
    <property type="evidence" value="ECO:0007669"/>
    <property type="project" value="TreeGrafter"/>
</dbReference>
<dbReference type="Proteomes" id="UP000290253">
    <property type="component" value="Unassembled WGS sequence"/>
</dbReference>
<evidence type="ECO:0000313" key="4">
    <source>
        <dbReference type="EMBL" id="RXS95284.1"/>
    </source>
</evidence>
<keyword evidence="5" id="KW-1185">Reference proteome</keyword>
<dbReference type="GO" id="GO:0016020">
    <property type="term" value="C:membrane"/>
    <property type="evidence" value="ECO:0007669"/>
    <property type="project" value="TreeGrafter"/>
</dbReference>
<dbReference type="PANTHER" id="PTHR43272">
    <property type="entry name" value="LONG-CHAIN-FATTY-ACID--COA LIGASE"/>
    <property type="match status" value="1"/>
</dbReference>
<protein>
    <submittedName>
        <fullName evidence="4">Long-chain fatty acid--CoA ligase</fullName>
    </submittedName>
</protein>
<dbReference type="Gene3D" id="3.40.50.12780">
    <property type="entry name" value="N-terminal domain of ligase-like"/>
    <property type="match status" value="2"/>
</dbReference>
<keyword evidence="1" id="KW-0547">Nucleotide-binding</keyword>
<evidence type="ECO:0000256" key="1">
    <source>
        <dbReference type="ARBA" id="ARBA00022741"/>
    </source>
</evidence>
<dbReference type="Pfam" id="PF00501">
    <property type="entry name" value="AMP-binding"/>
    <property type="match status" value="1"/>
</dbReference>
<dbReference type="AlphaFoldDB" id="A0A4Q1SDI2"/>
<evidence type="ECO:0000313" key="5">
    <source>
        <dbReference type="Proteomes" id="UP000290253"/>
    </source>
</evidence>
<dbReference type="PROSITE" id="PS00455">
    <property type="entry name" value="AMP_BINDING"/>
    <property type="match status" value="1"/>
</dbReference>
<organism evidence="4 5">
    <name type="scientific">Silvibacterium dinghuense</name>
    <dbReference type="NCBI Taxonomy" id="1560006"/>
    <lineage>
        <taxon>Bacteria</taxon>
        <taxon>Pseudomonadati</taxon>
        <taxon>Acidobacteriota</taxon>
        <taxon>Terriglobia</taxon>
        <taxon>Terriglobales</taxon>
        <taxon>Acidobacteriaceae</taxon>
        <taxon>Silvibacterium</taxon>
    </lineage>
</organism>
<accession>A0A4Q1SDI2</accession>
<dbReference type="RefSeq" id="WP_129208482.1">
    <property type="nucleotide sequence ID" value="NZ_BMGU01000004.1"/>
</dbReference>
<comment type="caution">
    <text evidence="4">The sequence shown here is derived from an EMBL/GenBank/DDBJ whole genome shotgun (WGS) entry which is preliminary data.</text>
</comment>
<dbReference type="SUPFAM" id="SSF56801">
    <property type="entry name" value="Acetyl-CoA synthetase-like"/>
    <property type="match status" value="1"/>
</dbReference>